<dbReference type="RefSeq" id="WP_168912832.1">
    <property type="nucleotide sequence ID" value="NZ_JABACI010000003.1"/>
</dbReference>
<dbReference type="EMBL" id="JABACI010000003">
    <property type="protein sequence ID" value="NLP84324.1"/>
    <property type="molecule type" value="Genomic_DNA"/>
</dbReference>
<evidence type="ECO:0000313" key="2">
    <source>
        <dbReference type="Proteomes" id="UP001429745"/>
    </source>
</evidence>
<dbReference type="SUPFAM" id="SSF53756">
    <property type="entry name" value="UDP-Glycosyltransferase/glycogen phosphorylase"/>
    <property type="match status" value="1"/>
</dbReference>
<accession>A0ABX1KE15</accession>
<dbReference type="Proteomes" id="UP001429745">
    <property type="component" value="Unassembled WGS sequence"/>
</dbReference>
<sequence>MPQDNTASDGTIRVLQSARRPRAHTNPFITQLMASANPAQVKMIPFTWRGAIFGRYDLVHLHWPEYLVRGENVAIRVIARALFAVFLARIRILRIPIIQTVHNKDAHETGSARERRLLTKLTDRVSARIFMVPDGDMGPTDFFIPHGHYRDWFAEIESSPVVPGRIAFVGIVRPYKGLDELIRAFAGLSGKYSLTISGRALSQGYEAVLRELASSDRRVSLDIRHIDDVELVNRVTSAALIVLPYRDVYNSGALLLALSLGRRVLVRSSPTVDALAREVGPGWIETFDGPLSPKDLELAISRRPQRADERPNLDRRDWQGIAESHRAAYTAVLRRRSIGTN</sequence>
<comment type="caution">
    <text evidence="1">The sequence shown here is derived from an EMBL/GenBank/DDBJ whole genome shotgun (WGS) entry which is preliminary data.</text>
</comment>
<proteinExistence type="predicted"/>
<reference evidence="1 2" key="1">
    <citation type="submission" date="2020-04" db="EMBL/GenBank/DDBJ databases">
        <title>CFH 90308 Microbacterium sp.</title>
        <authorList>
            <person name="Nie G."/>
            <person name="Ming H."/>
            <person name="Xia T."/>
        </authorList>
    </citation>
    <scope>NUCLEOTIDE SEQUENCE [LARGE SCALE GENOMIC DNA]</scope>
    <source>
        <strain evidence="1 2">CFH 90308</strain>
    </source>
</reference>
<dbReference type="Gene3D" id="3.40.50.2000">
    <property type="entry name" value="Glycogen Phosphorylase B"/>
    <property type="match status" value="2"/>
</dbReference>
<keyword evidence="2" id="KW-1185">Reference proteome</keyword>
<name>A0ABX1KE15_9MICO</name>
<organism evidence="1 2">
    <name type="scientific">Microbacterium salsuginis</name>
    <dbReference type="NCBI Taxonomy" id="2722803"/>
    <lineage>
        <taxon>Bacteria</taxon>
        <taxon>Bacillati</taxon>
        <taxon>Actinomycetota</taxon>
        <taxon>Actinomycetes</taxon>
        <taxon>Micrococcales</taxon>
        <taxon>Microbacteriaceae</taxon>
        <taxon>Microbacterium</taxon>
    </lineage>
</organism>
<gene>
    <name evidence="1" type="ORF">HF576_10715</name>
</gene>
<protein>
    <submittedName>
        <fullName evidence="1">Glycosyltransferase</fullName>
    </submittedName>
</protein>
<evidence type="ECO:0000313" key="1">
    <source>
        <dbReference type="EMBL" id="NLP84324.1"/>
    </source>
</evidence>